<dbReference type="InterPro" id="IPR023213">
    <property type="entry name" value="CAT-like_dom_sf"/>
</dbReference>
<dbReference type="STRING" id="436010.A0A166WP89"/>
<name>A0A166WP89_9AGAM</name>
<evidence type="ECO:0000256" key="2">
    <source>
        <dbReference type="SAM" id="MobiDB-lite"/>
    </source>
</evidence>
<dbReference type="OrthoDB" id="444127at2759"/>
<gene>
    <name evidence="3" type="ORF">FIBSPDRAFT_847088</name>
</gene>
<feature type="region of interest" description="Disordered" evidence="2">
    <location>
        <begin position="1"/>
        <end position="28"/>
    </location>
</feature>
<evidence type="ECO:0008006" key="4">
    <source>
        <dbReference type="Google" id="ProtNLM"/>
    </source>
</evidence>
<evidence type="ECO:0000256" key="1">
    <source>
        <dbReference type="ARBA" id="ARBA00022679"/>
    </source>
</evidence>
<dbReference type="Gene3D" id="3.30.559.10">
    <property type="entry name" value="Chloramphenicol acetyltransferase-like domain"/>
    <property type="match status" value="2"/>
</dbReference>
<dbReference type="InterPro" id="IPR050317">
    <property type="entry name" value="Plant_Fungal_Acyltransferase"/>
</dbReference>
<reference evidence="3" key="1">
    <citation type="journal article" date="2016" name="Mol. Biol. Evol.">
        <title>Comparative Genomics of Early-Diverging Mushroom-Forming Fungi Provides Insights into the Origins of Lignocellulose Decay Capabilities.</title>
        <authorList>
            <person name="Nagy L.G."/>
            <person name="Riley R."/>
            <person name="Tritt A."/>
            <person name="Adam C."/>
            <person name="Daum C."/>
            <person name="Floudas D."/>
            <person name="Sun H."/>
            <person name="Yadav J.S."/>
            <person name="Pangilinan J."/>
            <person name="Larsson K.H."/>
            <person name="Matsuura K."/>
            <person name="Barry K."/>
            <person name="Labutti K."/>
            <person name="Kuo R."/>
            <person name="Ohm R.A."/>
            <person name="Bhattacharya S.S."/>
            <person name="Shirouzu T."/>
            <person name="Yoshinaga Y."/>
            <person name="Martin F.M."/>
            <person name="Grigoriev I.V."/>
            <person name="Hibbett D.S."/>
        </authorList>
    </citation>
    <scope>NUCLEOTIDE SEQUENCE [LARGE SCALE GENOMIC DNA]</scope>
    <source>
        <strain evidence="3">CBS 109695</strain>
    </source>
</reference>
<dbReference type="PANTHER" id="PTHR31642:SF310">
    <property type="entry name" value="FATTY ALCOHOL:CAFFEOYL-COA ACYLTRANSFERASE"/>
    <property type="match status" value="1"/>
</dbReference>
<keyword evidence="1" id="KW-0808">Transferase</keyword>
<organism evidence="3">
    <name type="scientific">Athelia psychrophila</name>
    <dbReference type="NCBI Taxonomy" id="1759441"/>
    <lineage>
        <taxon>Eukaryota</taxon>
        <taxon>Fungi</taxon>
        <taxon>Dikarya</taxon>
        <taxon>Basidiomycota</taxon>
        <taxon>Agaricomycotina</taxon>
        <taxon>Agaricomycetes</taxon>
        <taxon>Agaricomycetidae</taxon>
        <taxon>Atheliales</taxon>
        <taxon>Atheliaceae</taxon>
        <taxon>Athelia</taxon>
    </lineage>
</organism>
<dbReference type="EMBL" id="KV417481">
    <property type="protein sequence ID" value="KZP33959.1"/>
    <property type="molecule type" value="Genomic_DNA"/>
</dbReference>
<feature type="compositionally biased region" description="Low complexity" evidence="2">
    <location>
        <begin position="1"/>
        <end position="13"/>
    </location>
</feature>
<evidence type="ECO:0000313" key="3">
    <source>
        <dbReference type="EMBL" id="KZP33959.1"/>
    </source>
</evidence>
<dbReference type="PANTHER" id="PTHR31642">
    <property type="entry name" value="TRICHOTHECENE 3-O-ACETYLTRANSFERASE"/>
    <property type="match status" value="1"/>
</dbReference>
<dbReference type="AlphaFoldDB" id="A0A166WP89"/>
<protein>
    <recommendedName>
        <fullName evidence="4">Transferase-domain-containing protein</fullName>
    </recommendedName>
</protein>
<dbReference type="Pfam" id="PF02458">
    <property type="entry name" value="Transferase"/>
    <property type="match status" value="1"/>
</dbReference>
<proteinExistence type="predicted"/>
<sequence length="509" mass="54985">MSPSALSISESSSARIFPPSHPSSSTAPNHAVTVNLSILDASVGLYSPSSATWLYSFPHSPAQNRNEALTESLIATLAFYPQWAGQLHLTDYSPTGDHTTRYGRMAVTYGGRSDPGVSIHLATSPRTINSLIPDDEAKQAAGCWNAAQSALEELLPSRAAGDPGRLALWNMKESDGLPCVVVQLTTFACGGLAIAVRLAHVLADADALVKFVGNWAAIHRGESVKDTDLPVFEPSLLDRNAAGRIDSRRPEEDIVAKSRALPVSRLDFWESGVDIPPTLKLLLAEQLSWGKGEAMPWETWVQDVPVDHSSAAPGAWVSRFDALLAHVWVLLIRARQLPAQTPNLMHVTLGVRARTSSPPIPSTFLGSPLILTRVAGAADCNMGQLAASIRANLTQFTPDAVAAYLHDRAFDVSAQRLWSGFLGNENSIMTSWLETGANQVDFFGKTAELGFVDCSMPALDGIIQFIEAVDGGTKRGKWYDGDVAVTMFLRRDAMGRFLGDPLLRKYRDS</sequence>
<accession>A0A166WP89</accession>
<dbReference type="GO" id="GO:0016747">
    <property type="term" value="F:acyltransferase activity, transferring groups other than amino-acyl groups"/>
    <property type="evidence" value="ECO:0007669"/>
    <property type="project" value="TreeGrafter"/>
</dbReference>